<comment type="similarity">
    <text evidence="1">Belongs to the glycosyltransferase group 1 family. Glycosyltransferase 4 subfamily.</text>
</comment>
<gene>
    <name evidence="4" type="ORF">EV192_102675</name>
</gene>
<evidence type="ECO:0000256" key="1">
    <source>
        <dbReference type="ARBA" id="ARBA00009481"/>
    </source>
</evidence>
<sequence length="407" mass="43686">MSGPTNLRELPNPGTLAGRPPSFLLICDEWTPGRGGISQFNRSLATALAVAGHRTTCLVNQATTGEIQDATSRGVVLRVAESTPECPNMYVPAEKVVHDSPDVVIGHDIVSGSVAHVYARRYLSARLVVIVHTPAQVEMYKRKPDPTRRVAEREALIRRICADADLVAAVGHRSARSTEAVISDGFGRGRVLPLEPGIDVVDRTRQIPATPTIVVLGRGEHPEAKGLDIAARAVAGLTTDQADLFVQGAPADRCDDLHRSLIELSGLARHRIDVRPFTDNIDQVAHALTRAALCVLPSRIEGFGLSALEAIGAGTPVLVTTRSGLAETLQRHLGPFAEPMIVDVTDDVEADVTRWRDATQRVLDGLPAAFNYTDKVRHTLKNPLSWARTVATLTAELTAATSAVSHS</sequence>
<protein>
    <submittedName>
        <fullName evidence="4">Glycosyltransferase involved in cell wall biosynthesis</fullName>
    </submittedName>
</protein>
<dbReference type="OrthoDB" id="581105at2"/>
<keyword evidence="3 4" id="KW-0808">Transferase</keyword>
<dbReference type="Pfam" id="PF20706">
    <property type="entry name" value="GT4-conflict"/>
    <property type="match status" value="1"/>
</dbReference>
<dbReference type="AlphaFoldDB" id="A0A4R2JYQ1"/>
<dbReference type="SUPFAM" id="SSF53756">
    <property type="entry name" value="UDP-Glycosyltransferase/glycogen phosphorylase"/>
    <property type="match status" value="1"/>
</dbReference>
<dbReference type="PANTHER" id="PTHR12526:SF640">
    <property type="entry name" value="COLANIC ACID BIOSYNTHESIS GLYCOSYLTRANSFERASE WCAL-RELATED"/>
    <property type="match status" value="1"/>
</dbReference>
<proteinExistence type="inferred from homology"/>
<dbReference type="RefSeq" id="WP_132114377.1">
    <property type="nucleotide sequence ID" value="NZ_SLWS01000002.1"/>
</dbReference>
<dbReference type="CDD" id="cd03801">
    <property type="entry name" value="GT4_PimA-like"/>
    <property type="match status" value="1"/>
</dbReference>
<dbReference type="GO" id="GO:0016757">
    <property type="term" value="F:glycosyltransferase activity"/>
    <property type="evidence" value="ECO:0007669"/>
    <property type="project" value="UniProtKB-KW"/>
</dbReference>
<evidence type="ECO:0000256" key="2">
    <source>
        <dbReference type="ARBA" id="ARBA00022676"/>
    </source>
</evidence>
<reference evidence="4 5" key="1">
    <citation type="submission" date="2019-03" db="EMBL/GenBank/DDBJ databases">
        <title>Genomic Encyclopedia of Type Strains, Phase IV (KMG-IV): sequencing the most valuable type-strain genomes for metagenomic binning, comparative biology and taxonomic classification.</title>
        <authorList>
            <person name="Goeker M."/>
        </authorList>
    </citation>
    <scope>NUCLEOTIDE SEQUENCE [LARGE SCALE GENOMIC DNA]</scope>
    <source>
        <strain evidence="4 5">DSM 45934</strain>
    </source>
</reference>
<evidence type="ECO:0000256" key="3">
    <source>
        <dbReference type="ARBA" id="ARBA00022679"/>
    </source>
</evidence>
<keyword evidence="2" id="KW-0328">Glycosyltransferase</keyword>
<evidence type="ECO:0000313" key="5">
    <source>
        <dbReference type="Proteomes" id="UP000295680"/>
    </source>
</evidence>
<dbReference type="Gene3D" id="3.40.50.2000">
    <property type="entry name" value="Glycogen Phosphorylase B"/>
    <property type="match status" value="2"/>
</dbReference>
<dbReference type="PANTHER" id="PTHR12526">
    <property type="entry name" value="GLYCOSYLTRANSFERASE"/>
    <property type="match status" value="1"/>
</dbReference>
<keyword evidence="5" id="KW-1185">Reference proteome</keyword>
<dbReference type="EMBL" id="SLWS01000002">
    <property type="protein sequence ID" value="TCO62536.1"/>
    <property type="molecule type" value="Genomic_DNA"/>
</dbReference>
<organism evidence="4 5">
    <name type="scientific">Actinocrispum wychmicini</name>
    <dbReference type="NCBI Taxonomy" id="1213861"/>
    <lineage>
        <taxon>Bacteria</taxon>
        <taxon>Bacillati</taxon>
        <taxon>Actinomycetota</taxon>
        <taxon>Actinomycetes</taxon>
        <taxon>Pseudonocardiales</taxon>
        <taxon>Pseudonocardiaceae</taxon>
        <taxon>Actinocrispum</taxon>
    </lineage>
</organism>
<accession>A0A4R2JYQ1</accession>
<evidence type="ECO:0000313" key="4">
    <source>
        <dbReference type="EMBL" id="TCO62536.1"/>
    </source>
</evidence>
<name>A0A4R2JYQ1_9PSEU</name>
<comment type="caution">
    <text evidence="4">The sequence shown here is derived from an EMBL/GenBank/DDBJ whole genome shotgun (WGS) entry which is preliminary data.</text>
</comment>
<dbReference type="Proteomes" id="UP000295680">
    <property type="component" value="Unassembled WGS sequence"/>
</dbReference>